<feature type="transmembrane region" description="Helical" evidence="7">
    <location>
        <begin position="400"/>
        <end position="421"/>
    </location>
</feature>
<evidence type="ECO:0000256" key="1">
    <source>
        <dbReference type="ARBA" id="ARBA00004651"/>
    </source>
</evidence>
<evidence type="ECO:0000256" key="4">
    <source>
        <dbReference type="ARBA" id="ARBA00022989"/>
    </source>
</evidence>
<dbReference type="PANTHER" id="PTHR30287:SF1">
    <property type="entry name" value="INNER MEMBRANE PROTEIN"/>
    <property type="match status" value="1"/>
</dbReference>
<keyword evidence="3 7" id="KW-0812">Transmembrane</keyword>
<feature type="transmembrane region" description="Helical" evidence="7">
    <location>
        <begin position="370"/>
        <end position="388"/>
    </location>
</feature>
<name>A0ABP9JRL9_9ACTN</name>
<feature type="transmembrane region" description="Helical" evidence="7">
    <location>
        <begin position="55"/>
        <end position="79"/>
    </location>
</feature>
<accession>A0ABP9JRL9</accession>
<feature type="domain" description="ABC3 transporter permease C-terminal" evidence="8">
    <location>
        <begin position="690"/>
        <end position="796"/>
    </location>
</feature>
<keyword evidence="10" id="KW-1185">Reference proteome</keyword>
<dbReference type="InterPro" id="IPR038766">
    <property type="entry name" value="Membrane_comp_ABC_pdt"/>
</dbReference>
<feature type="transmembrane region" description="Helical" evidence="7">
    <location>
        <begin position="734"/>
        <end position="760"/>
    </location>
</feature>
<evidence type="ECO:0000256" key="2">
    <source>
        <dbReference type="ARBA" id="ARBA00022475"/>
    </source>
</evidence>
<feature type="region of interest" description="Disordered" evidence="6">
    <location>
        <begin position="1"/>
        <end position="30"/>
    </location>
</feature>
<evidence type="ECO:0000313" key="10">
    <source>
        <dbReference type="Proteomes" id="UP001501759"/>
    </source>
</evidence>
<evidence type="ECO:0000256" key="3">
    <source>
        <dbReference type="ARBA" id="ARBA00022692"/>
    </source>
</evidence>
<dbReference type="Proteomes" id="UP001501759">
    <property type="component" value="Unassembled WGS sequence"/>
</dbReference>
<evidence type="ECO:0000259" key="8">
    <source>
        <dbReference type="Pfam" id="PF02687"/>
    </source>
</evidence>
<comment type="subcellular location">
    <subcellularLocation>
        <location evidence="1">Cell membrane</location>
        <topology evidence="1">Multi-pass membrane protein</topology>
    </subcellularLocation>
</comment>
<dbReference type="EMBL" id="BAABKB010000074">
    <property type="protein sequence ID" value="GAA5039939.1"/>
    <property type="molecule type" value="Genomic_DNA"/>
</dbReference>
<sequence>MSVRPSPGTGPAKAPPLPSPVAASAGEPRVPRGLRQWSRDLVMGARFALTGGREAWVRVLLTAVGVGLGVALLLLTTAIPSALASRHDREQSRNDMTFRSDVVKKSDRTLLVATAGTTFHDKDVRGRVLRPEGPGAPLPPGLKEFPAAGDMVVSPALDRLLKSPDAKLLRERLHYRITGTIADSGLVDPHELAYYAGSDSLKTTSQTAGRIERIDSFGADNNPSEAMDPVLLLLVLIVFVVLLMPVGVFIAAAVRFGGERRDRRLAALRLVGADGRMTRRIAAGEALAGALVGLVLGAGFFLIGRQLAGMMEVFRVSVFPGDLNPAPGLVALVAVAVPAAAVAVTLFALRGVVIEPLGVVRTARPSRRRLWWRLLLPLGGLALLYPMIGQGRENGDFNQYLVIGGVMLLLVGITALLPWVVEAVVSRLNSGGVAWQLAIRRLQLSSGTAARMVNGIAVAVAGAIALQMLFAGVDSDYTKVSKNDLTRAQMSVEVPDGVPASEVARRLSATKGVRNTVALANSQVGDGRNEPERQSSVTVGDCAALREVARLPSCKDGDVFAVPNAHWDEYTDQLDKAGTKLYIDPSYGSDNKGKEIAWTVPKGVREAATRKDPQGDERGGFLFTPAALPEKAEPALYGTVFLALDESVPDVRELVRNTAAEIDPLADPITWSQSTQSKRFTSIRTGLFVGATCVLVLIGASLLVSQLEQLRERKKLLSSLVAFGTRRRTLSLSVLWQTAIPITLGLALASVVGLTLGTVLLKMTSTPVGVDWASVLSMTGIGAAVVVLVTALSLPPLIRLMRPDGLRTE</sequence>
<keyword evidence="5 7" id="KW-0472">Membrane</keyword>
<feature type="transmembrane region" description="Helical" evidence="7">
    <location>
        <begin position="449"/>
        <end position="473"/>
    </location>
</feature>
<gene>
    <name evidence="9" type="ORF">GCM10023335_89800</name>
</gene>
<feature type="transmembrane region" description="Helical" evidence="7">
    <location>
        <begin position="328"/>
        <end position="349"/>
    </location>
</feature>
<reference evidence="10" key="1">
    <citation type="journal article" date="2019" name="Int. J. Syst. Evol. Microbiol.">
        <title>The Global Catalogue of Microorganisms (GCM) 10K type strain sequencing project: providing services to taxonomists for standard genome sequencing and annotation.</title>
        <authorList>
            <consortium name="The Broad Institute Genomics Platform"/>
            <consortium name="The Broad Institute Genome Sequencing Center for Infectious Disease"/>
            <person name="Wu L."/>
            <person name="Ma J."/>
        </authorList>
    </citation>
    <scope>NUCLEOTIDE SEQUENCE [LARGE SCALE GENOMIC DNA]</scope>
    <source>
        <strain evidence="10">JCM 18409</strain>
    </source>
</reference>
<evidence type="ECO:0000256" key="7">
    <source>
        <dbReference type="SAM" id="Phobius"/>
    </source>
</evidence>
<keyword evidence="4 7" id="KW-1133">Transmembrane helix</keyword>
<dbReference type="Pfam" id="PF02687">
    <property type="entry name" value="FtsX"/>
    <property type="match status" value="2"/>
</dbReference>
<evidence type="ECO:0000313" key="9">
    <source>
        <dbReference type="EMBL" id="GAA5039939.1"/>
    </source>
</evidence>
<feature type="transmembrane region" description="Helical" evidence="7">
    <location>
        <begin position="286"/>
        <end position="308"/>
    </location>
</feature>
<feature type="domain" description="ABC3 transporter permease C-terminal" evidence="8">
    <location>
        <begin position="237"/>
        <end position="349"/>
    </location>
</feature>
<dbReference type="InterPro" id="IPR003838">
    <property type="entry name" value="ABC3_permease_C"/>
</dbReference>
<comment type="caution">
    <text evidence="9">The sequence shown here is derived from an EMBL/GenBank/DDBJ whole genome shotgun (WGS) entry which is preliminary data.</text>
</comment>
<feature type="transmembrane region" description="Helical" evidence="7">
    <location>
        <begin position="686"/>
        <end position="705"/>
    </location>
</feature>
<feature type="transmembrane region" description="Helical" evidence="7">
    <location>
        <begin position="230"/>
        <end position="254"/>
    </location>
</feature>
<feature type="transmembrane region" description="Helical" evidence="7">
    <location>
        <begin position="772"/>
        <end position="794"/>
    </location>
</feature>
<evidence type="ECO:0000256" key="5">
    <source>
        <dbReference type="ARBA" id="ARBA00023136"/>
    </source>
</evidence>
<keyword evidence="2" id="KW-1003">Cell membrane</keyword>
<evidence type="ECO:0000256" key="6">
    <source>
        <dbReference type="SAM" id="MobiDB-lite"/>
    </source>
</evidence>
<organism evidence="9 10">
    <name type="scientific">Streptomyces siamensis</name>
    <dbReference type="NCBI Taxonomy" id="1274986"/>
    <lineage>
        <taxon>Bacteria</taxon>
        <taxon>Bacillati</taxon>
        <taxon>Actinomycetota</taxon>
        <taxon>Actinomycetes</taxon>
        <taxon>Kitasatosporales</taxon>
        <taxon>Streptomycetaceae</taxon>
        <taxon>Streptomyces</taxon>
    </lineage>
</organism>
<proteinExistence type="predicted"/>
<protein>
    <submittedName>
        <fullName evidence="9">ABC transporter permease</fullName>
    </submittedName>
</protein>
<dbReference type="PANTHER" id="PTHR30287">
    <property type="entry name" value="MEMBRANE COMPONENT OF PREDICTED ABC SUPERFAMILY METABOLITE UPTAKE TRANSPORTER"/>
    <property type="match status" value="1"/>
</dbReference>